<evidence type="ECO:0000313" key="2">
    <source>
        <dbReference type="Proteomes" id="UP001597114"/>
    </source>
</evidence>
<name>A0ABW4F9E2_9PSEU</name>
<reference evidence="2" key="1">
    <citation type="journal article" date="2019" name="Int. J. Syst. Evol. Microbiol.">
        <title>The Global Catalogue of Microorganisms (GCM) 10K type strain sequencing project: providing services to taxonomists for standard genome sequencing and annotation.</title>
        <authorList>
            <consortium name="The Broad Institute Genomics Platform"/>
            <consortium name="The Broad Institute Genome Sequencing Center for Infectious Disease"/>
            <person name="Wu L."/>
            <person name="Ma J."/>
        </authorList>
    </citation>
    <scope>NUCLEOTIDE SEQUENCE [LARGE SCALE GENOMIC DNA]</scope>
    <source>
        <strain evidence="2">CCM 7043</strain>
    </source>
</reference>
<keyword evidence="2" id="KW-1185">Reference proteome</keyword>
<organism evidence="1 2">
    <name type="scientific">Pseudonocardia yunnanensis</name>
    <dbReference type="NCBI Taxonomy" id="58107"/>
    <lineage>
        <taxon>Bacteria</taxon>
        <taxon>Bacillati</taxon>
        <taxon>Actinomycetota</taxon>
        <taxon>Actinomycetes</taxon>
        <taxon>Pseudonocardiales</taxon>
        <taxon>Pseudonocardiaceae</taxon>
        <taxon>Pseudonocardia</taxon>
    </lineage>
</organism>
<dbReference type="Proteomes" id="UP001597114">
    <property type="component" value="Unassembled WGS sequence"/>
</dbReference>
<evidence type="ECO:0000313" key="1">
    <source>
        <dbReference type="EMBL" id="MFD1524152.1"/>
    </source>
</evidence>
<accession>A0ABW4F9E2</accession>
<dbReference type="RefSeq" id="WP_379659463.1">
    <property type="nucleotide sequence ID" value="NZ_JBHUCO010000077.1"/>
</dbReference>
<comment type="caution">
    <text evidence="1">The sequence shown here is derived from an EMBL/GenBank/DDBJ whole genome shotgun (WGS) entry which is preliminary data.</text>
</comment>
<dbReference type="EMBL" id="JBHUCO010000077">
    <property type="protein sequence ID" value="MFD1524152.1"/>
    <property type="molecule type" value="Genomic_DNA"/>
</dbReference>
<sequence>VRRDAEARATAIATANGAAPGTADIVEVSTVAVPYSPSGTVRIRVRVAGAPDGATSPVRAAELSPVTG</sequence>
<protein>
    <submittedName>
        <fullName evidence="1">Uncharacterized protein</fullName>
    </submittedName>
</protein>
<feature type="non-terminal residue" evidence="1">
    <location>
        <position position="1"/>
    </location>
</feature>
<gene>
    <name evidence="1" type="ORF">ACFSJD_42160</name>
</gene>
<proteinExistence type="predicted"/>